<keyword evidence="3" id="KW-1185">Reference proteome</keyword>
<accession>A0A916IWJ3</accession>
<feature type="domain" description="LysR substrate-binding" evidence="1">
    <location>
        <begin position="15"/>
        <end position="150"/>
    </location>
</feature>
<dbReference type="Proteomes" id="UP000672934">
    <property type="component" value="Unassembled WGS sequence"/>
</dbReference>
<comment type="caution">
    <text evidence="2">The sequence shown here is derived from an EMBL/GenBank/DDBJ whole genome shotgun (WGS) entry which is preliminary data.</text>
</comment>
<sequence length="164" mass="18101">MWLAAWMHGCLASRYDELYEETVRVITGVDHPLAGRSEVAWAETRPYGWIGLPEGSQLWSELSFELAVAAEPPPKVRIETAGLLPTIAILARCDLLGITSHRPARFFCEAGRTAMLALPYASRGSVGLLSQRDAEQTPIRKAFRECVLAQAECPGSSDWSKRQS</sequence>
<name>A0A916IWJ3_9BURK</name>
<dbReference type="SUPFAM" id="SSF53850">
    <property type="entry name" value="Periplasmic binding protein-like II"/>
    <property type="match status" value="1"/>
</dbReference>
<evidence type="ECO:0000313" key="2">
    <source>
        <dbReference type="EMBL" id="CAG2152565.1"/>
    </source>
</evidence>
<gene>
    <name evidence="2" type="ORF">LMG31506_04648</name>
</gene>
<reference evidence="2" key="1">
    <citation type="submission" date="2021-03" db="EMBL/GenBank/DDBJ databases">
        <authorList>
            <person name="Peeters C."/>
        </authorList>
    </citation>
    <scope>NUCLEOTIDE SEQUENCE</scope>
    <source>
        <strain evidence="2">LMG 31506</strain>
    </source>
</reference>
<dbReference type="EMBL" id="CAJPUY010000018">
    <property type="protein sequence ID" value="CAG2152565.1"/>
    <property type="molecule type" value="Genomic_DNA"/>
</dbReference>
<dbReference type="AlphaFoldDB" id="A0A916IWJ3"/>
<dbReference type="InterPro" id="IPR005119">
    <property type="entry name" value="LysR_subst-bd"/>
</dbReference>
<evidence type="ECO:0000259" key="1">
    <source>
        <dbReference type="Pfam" id="PF03466"/>
    </source>
</evidence>
<evidence type="ECO:0000313" key="3">
    <source>
        <dbReference type="Proteomes" id="UP000672934"/>
    </source>
</evidence>
<dbReference type="Pfam" id="PF03466">
    <property type="entry name" value="LysR_substrate"/>
    <property type="match status" value="1"/>
</dbReference>
<dbReference type="Gene3D" id="3.40.190.10">
    <property type="entry name" value="Periplasmic binding protein-like II"/>
    <property type="match status" value="1"/>
</dbReference>
<proteinExistence type="predicted"/>
<organism evidence="2 3">
    <name type="scientific">Cupriavidus yeoncheonensis</name>
    <dbReference type="NCBI Taxonomy" id="1462994"/>
    <lineage>
        <taxon>Bacteria</taxon>
        <taxon>Pseudomonadati</taxon>
        <taxon>Pseudomonadota</taxon>
        <taxon>Betaproteobacteria</taxon>
        <taxon>Burkholderiales</taxon>
        <taxon>Burkholderiaceae</taxon>
        <taxon>Cupriavidus</taxon>
    </lineage>
</organism>
<protein>
    <recommendedName>
        <fullName evidence="1">LysR substrate-binding domain-containing protein</fullName>
    </recommendedName>
</protein>
<dbReference type="RefSeq" id="WP_338031360.1">
    <property type="nucleotide sequence ID" value="NZ_CAJPUY010000018.1"/>
</dbReference>